<name>A0ACA9LI78_9GLOM</name>
<feature type="non-terminal residue" evidence="1">
    <location>
        <position position="1"/>
    </location>
</feature>
<sequence length="53" mass="6029">ATHFNSPFTQGLPVNYIRSNSPDASNGLSLIERVMRLEERLNELEANKRKKSV</sequence>
<gene>
    <name evidence="1" type="ORF">DHETER_LOCUS4413</name>
</gene>
<protein>
    <submittedName>
        <fullName evidence="1">16675_t:CDS:1</fullName>
    </submittedName>
</protein>
<proteinExistence type="predicted"/>
<keyword evidence="2" id="KW-1185">Reference proteome</keyword>
<evidence type="ECO:0000313" key="2">
    <source>
        <dbReference type="Proteomes" id="UP000789702"/>
    </source>
</evidence>
<comment type="caution">
    <text evidence="1">The sequence shown here is derived from an EMBL/GenBank/DDBJ whole genome shotgun (WGS) entry which is preliminary data.</text>
</comment>
<reference evidence="1" key="1">
    <citation type="submission" date="2021-06" db="EMBL/GenBank/DDBJ databases">
        <authorList>
            <person name="Kallberg Y."/>
            <person name="Tangrot J."/>
            <person name="Rosling A."/>
        </authorList>
    </citation>
    <scope>NUCLEOTIDE SEQUENCE</scope>
    <source>
        <strain evidence="1">IL203A</strain>
    </source>
</reference>
<evidence type="ECO:0000313" key="1">
    <source>
        <dbReference type="EMBL" id="CAG8532171.1"/>
    </source>
</evidence>
<accession>A0ACA9LI78</accession>
<dbReference type="Proteomes" id="UP000789702">
    <property type="component" value="Unassembled WGS sequence"/>
</dbReference>
<organism evidence="1 2">
    <name type="scientific">Dentiscutata heterogama</name>
    <dbReference type="NCBI Taxonomy" id="1316150"/>
    <lineage>
        <taxon>Eukaryota</taxon>
        <taxon>Fungi</taxon>
        <taxon>Fungi incertae sedis</taxon>
        <taxon>Mucoromycota</taxon>
        <taxon>Glomeromycotina</taxon>
        <taxon>Glomeromycetes</taxon>
        <taxon>Diversisporales</taxon>
        <taxon>Gigasporaceae</taxon>
        <taxon>Dentiscutata</taxon>
    </lineage>
</organism>
<dbReference type="EMBL" id="CAJVPU010004385">
    <property type="protein sequence ID" value="CAG8532171.1"/>
    <property type="molecule type" value="Genomic_DNA"/>
</dbReference>